<comment type="subcellular location">
    <subcellularLocation>
        <location evidence="1">Cell membrane</location>
    </subcellularLocation>
</comment>
<comment type="function">
    <text evidence="1">Has phosphodiesterase (PDE) activity against cyclic-di-AMP (c-di-AMP).</text>
</comment>
<dbReference type="InterPro" id="IPR001667">
    <property type="entry name" value="DDH_dom"/>
</dbReference>
<feature type="binding site" evidence="2">
    <location>
        <position position="525"/>
    </location>
    <ligand>
        <name>Mn(2+)</name>
        <dbReference type="ChEBI" id="CHEBI:29035"/>
        <label>2</label>
    </ligand>
</feature>
<keyword evidence="4" id="KW-1133">Transmembrane helix</keyword>
<dbReference type="GO" id="GO:0005886">
    <property type="term" value="C:plasma membrane"/>
    <property type="evidence" value="ECO:0007669"/>
    <property type="project" value="UniProtKB-SubCell"/>
</dbReference>
<dbReference type="PROSITE" id="PS50887">
    <property type="entry name" value="GGDEF"/>
    <property type="match status" value="1"/>
</dbReference>
<dbReference type="InterPro" id="IPR014528">
    <property type="entry name" value="GdpP/PdeA"/>
</dbReference>
<keyword evidence="1 4" id="KW-0472">Membrane</keyword>
<dbReference type="GO" id="GO:0046872">
    <property type="term" value="F:metal ion binding"/>
    <property type="evidence" value="ECO:0007669"/>
    <property type="project" value="UniProtKB-KW"/>
</dbReference>
<dbReference type="PANTHER" id="PTHR47618">
    <property type="entry name" value="BIFUNCTIONAL OLIGORIBONUCLEASE AND PAP PHOSPHATASE NRNA"/>
    <property type="match status" value="1"/>
</dbReference>
<dbReference type="Pfam" id="PF01368">
    <property type="entry name" value="DHH"/>
    <property type="match status" value="1"/>
</dbReference>
<feature type="binding site" evidence="2">
    <location>
        <position position="378"/>
    </location>
    <ligand>
        <name>Mn(2+)</name>
        <dbReference type="ChEBI" id="CHEBI:29035"/>
        <label>2</label>
    </ligand>
</feature>
<evidence type="ECO:0000256" key="3">
    <source>
        <dbReference type="SAM" id="Coils"/>
    </source>
</evidence>
<feature type="binding site" evidence="2">
    <location>
        <position position="372"/>
    </location>
    <ligand>
        <name>Mn(2+)</name>
        <dbReference type="ChEBI" id="CHEBI:29035"/>
        <label>1</label>
    </ligand>
</feature>
<dbReference type="Gene3D" id="3.10.310.30">
    <property type="match status" value="1"/>
</dbReference>
<dbReference type="EC" id="3.1.4.-" evidence="1"/>
<reference evidence="6 7" key="1">
    <citation type="submission" date="2016-10" db="EMBL/GenBank/DDBJ databases">
        <authorList>
            <person name="de Groot N.N."/>
        </authorList>
    </citation>
    <scope>NUCLEOTIDE SEQUENCE [LARGE SCALE GENOMIC DNA]</scope>
    <source>
        <strain evidence="6 7">DSM 10317</strain>
    </source>
</reference>
<feature type="binding site" evidence="2">
    <location>
        <position position="446"/>
    </location>
    <ligand>
        <name>Mn(2+)</name>
        <dbReference type="ChEBI" id="CHEBI:29035"/>
        <label>2</label>
    </ligand>
</feature>
<comment type="catalytic activity">
    <reaction evidence="1">
        <text>3',3'-c-di-AMP + H2O = 5'-O-phosphonoadenylyl-(3'-&gt;5')-adenosine + H(+)</text>
        <dbReference type="Rhea" id="RHEA:54420"/>
        <dbReference type="ChEBI" id="CHEBI:15377"/>
        <dbReference type="ChEBI" id="CHEBI:15378"/>
        <dbReference type="ChEBI" id="CHEBI:71500"/>
        <dbReference type="ChEBI" id="CHEBI:138171"/>
    </reaction>
</comment>
<dbReference type="InterPro" id="IPR051319">
    <property type="entry name" value="Oligoribo/pAp-PDE_c-di-AMP_PDE"/>
</dbReference>
<dbReference type="SUPFAM" id="SSF64182">
    <property type="entry name" value="DHH phosphoesterases"/>
    <property type="match status" value="1"/>
</dbReference>
<keyword evidence="1" id="KW-0378">Hydrolase</keyword>
<feature type="binding site" evidence="2">
    <location>
        <position position="470"/>
    </location>
    <ligand>
        <name>Mn(2+)</name>
        <dbReference type="ChEBI" id="CHEBI:29035"/>
        <label>2</label>
    </ligand>
</feature>
<feature type="binding site" evidence="2">
    <location>
        <position position="446"/>
    </location>
    <ligand>
        <name>Mn(2+)</name>
        <dbReference type="ChEBI" id="CHEBI:29035"/>
        <label>1</label>
    </ligand>
</feature>
<dbReference type="Gene3D" id="3.90.1640.10">
    <property type="entry name" value="inorganic pyrophosphatase (n-terminal core)"/>
    <property type="match status" value="1"/>
</dbReference>
<evidence type="ECO:0000313" key="7">
    <source>
        <dbReference type="Proteomes" id="UP000199428"/>
    </source>
</evidence>
<feature type="binding site" evidence="2">
    <location>
        <position position="376"/>
    </location>
    <ligand>
        <name>Mn(2+)</name>
        <dbReference type="ChEBI" id="CHEBI:29035"/>
        <label>1</label>
    </ligand>
</feature>
<dbReference type="GO" id="GO:0003676">
    <property type="term" value="F:nucleic acid binding"/>
    <property type="evidence" value="ECO:0007669"/>
    <property type="project" value="UniProtKB-UniRule"/>
</dbReference>
<evidence type="ECO:0000256" key="1">
    <source>
        <dbReference type="PIRNR" id="PIRNR026583"/>
    </source>
</evidence>
<sequence>MEALKYRNRLKRYLRFPLYMLIIFIIGCIILSFVNTRLAAWMTMFVFIYAVVVFTYYKANLKAFKNTIIEYAVHYGTVQKELLKNFRVPYVLLDSSGKIMWMNEEFCTLADKNKTYNKSITTIFPEITREGIEHAKDDSFDMHIEYNERKYLASLQRLDMTEPLSGSGMLSNLDGSEDGLVAIILFDETDVQETKAKINDQAMVMALLYIDNYDEVFDQVENAKRSMLLALLDRKINKYFGEGDAIVRRLEKDKYLITFQRKYLAGFEEDKFSLVEDITSIKMGNDRDITVSIGVGLGSDSYTQNAQYAHMAIDLALGRGGCQVVVKNGQNVSYYGTHGKEVERTTRVKARVKAQALREIMETRDRIIVMGHNLSDADCLGASVGVYCAGREIGKPVNIVIDTITSSMRPVVESFTEKEEYPNDMFITSEQAINLCNDNTLIMVVDTNRPSIVECPALLYKNKNIVVIDHHRQVEETIENPILSYIEPYASSASEMIAEVLQYFAEKITLNPTEADCIYAGILIDTNNFMTKTGVRTFEAAAFLRRNGAEVTRVRKMLREDMETYKARAEVVRHAQTFRGAFAISECEPDGQIESPTVIAAQAANELLNIVGIKASFVLTKFMDKIYISSRSIDEIDVQSIMARLGGGGHVNVAGAQIQNRTLEEVRKDLEETIDKMLEEGEIKL</sequence>
<dbReference type="GO" id="GO:0016787">
    <property type="term" value="F:hydrolase activity"/>
    <property type="evidence" value="ECO:0007669"/>
    <property type="project" value="UniProtKB-UniRule"/>
</dbReference>
<name>A0A1G5RYX0_PSEXY</name>
<organism evidence="6 7">
    <name type="scientific">Pseudobutyrivibrio xylanivorans</name>
    <dbReference type="NCBI Taxonomy" id="185007"/>
    <lineage>
        <taxon>Bacteria</taxon>
        <taxon>Bacillati</taxon>
        <taxon>Bacillota</taxon>
        <taxon>Clostridia</taxon>
        <taxon>Lachnospirales</taxon>
        <taxon>Lachnospiraceae</taxon>
        <taxon>Pseudobutyrivibrio</taxon>
    </lineage>
</organism>
<evidence type="ECO:0000313" key="6">
    <source>
        <dbReference type="EMBL" id="SCZ78950.1"/>
    </source>
</evidence>
<protein>
    <recommendedName>
        <fullName evidence="1">Cyclic-di-AMP phosphodiesterase</fullName>
        <ecNumber evidence="1">3.1.4.-</ecNumber>
    </recommendedName>
</protein>
<dbReference type="PIRSF" id="PIRSF026583">
    <property type="entry name" value="YybT"/>
    <property type="match status" value="1"/>
</dbReference>
<dbReference type="FunFam" id="3.90.1640.10:FF:000002">
    <property type="entry name" value="Cyclic-di-AMP phosphodiesterase"/>
    <property type="match status" value="1"/>
</dbReference>
<feature type="transmembrane region" description="Helical" evidence="4">
    <location>
        <begin position="39"/>
        <end position="57"/>
    </location>
</feature>
<keyword evidence="4" id="KW-0812">Transmembrane</keyword>
<comment type="cofactor">
    <cofactor evidence="2">
        <name>Mn(2+)</name>
        <dbReference type="ChEBI" id="CHEBI:29035"/>
    </cofactor>
    <text evidence="2">For phosphodiesterase activity, probably binds 2 Mn(2+) per subunit.</text>
</comment>
<feature type="domain" description="GGDEF" evidence="5">
    <location>
        <begin position="201"/>
        <end position="329"/>
    </location>
</feature>
<dbReference type="GO" id="GO:0106409">
    <property type="term" value="F:cyclic-di-AMP phosphodiesterase activity"/>
    <property type="evidence" value="ECO:0007669"/>
    <property type="project" value="RHEA"/>
</dbReference>
<dbReference type="PANTHER" id="PTHR47618:SF2">
    <property type="entry name" value="CYCLIC-DI-AMP PHOSPHODIESTERASE GDPP"/>
    <property type="match status" value="1"/>
</dbReference>
<dbReference type="Gene3D" id="3.30.450.20">
    <property type="entry name" value="PAS domain"/>
    <property type="match status" value="1"/>
</dbReference>
<dbReference type="Pfam" id="PF24898">
    <property type="entry name" value="GGDEF_GdpP"/>
    <property type="match status" value="1"/>
</dbReference>
<comment type="similarity">
    <text evidence="1">Belongs to the GdpP/PdeA phosphodiesterase family.</text>
</comment>
<keyword evidence="3" id="KW-0175">Coiled coil</keyword>
<proteinExistence type="inferred from homology"/>
<keyword evidence="1" id="KW-1003">Cell membrane</keyword>
<dbReference type="Proteomes" id="UP000199428">
    <property type="component" value="Unassembled WGS sequence"/>
</dbReference>
<evidence type="ECO:0000256" key="2">
    <source>
        <dbReference type="PIRSR" id="PIRSR026583-50"/>
    </source>
</evidence>
<dbReference type="InterPro" id="IPR000160">
    <property type="entry name" value="GGDEF_dom"/>
</dbReference>
<feature type="coiled-coil region" evidence="3">
    <location>
        <begin position="653"/>
        <end position="680"/>
    </location>
</feature>
<dbReference type="InterPro" id="IPR003156">
    <property type="entry name" value="DHHA1_dom"/>
</dbReference>
<dbReference type="Pfam" id="PF02272">
    <property type="entry name" value="DHHA1"/>
    <property type="match status" value="1"/>
</dbReference>
<feature type="transmembrane region" description="Helical" evidence="4">
    <location>
        <begin position="12"/>
        <end position="33"/>
    </location>
</feature>
<accession>A0A1G5RYX0</accession>
<keyword evidence="2" id="KW-0479">Metal-binding</keyword>
<keyword evidence="2" id="KW-0464">Manganese</keyword>
<dbReference type="EMBL" id="FMWK01000006">
    <property type="protein sequence ID" value="SCZ78950.1"/>
    <property type="molecule type" value="Genomic_DNA"/>
</dbReference>
<dbReference type="RefSeq" id="WP_090162499.1">
    <property type="nucleotide sequence ID" value="NZ_FMWK01000006.1"/>
</dbReference>
<evidence type="ECO:0000259" key="5">
    <source>
        <dbReference type="PROSITE" id="PS50887"/>
    </source>
</evidence>
<dbReference type="PROSITE" id="PS51257">
    <property type="entry name" value="PROKAR_LIPOPROTEIN"/>
    <property type="match status" value="1"/>
</dbReference>
<dbReference type="InterPro" id="IPR038763">
    <property type="entry name" value="DHH_sf"/>
</dbReference>
<gene>
    <name evidence="6" type="ORF">SAMN02910350_01538</name>
</gene>
<evidence type="ECO:0000256" key="4">
    <source>
        <dbReference type="SAM" id="Phobius"/>
    </source>
</evidence>
<dbReference type="AlphaFoldDB" id="A0A1G5RYX0"/>